<dbReference type="InterPro" id="IPR013096">
    <property type="entry name" value="Cupin_2"/>
</dbReference>
<keyword evidence="1" id="KW-0238">DNA-binding</keyword>
<dbReference type="Proteomes" id="UP001596310">
    <property type="component" value="Unassembled WGS sequence"/>
</dbReference>
<comment type="caution">
    <text evidence="3">The sequence shown here is derived from an EMBL/GenBank/DDBJ whole genome shotgun (WGS) entry which is preliminary data.</text>
</comment>
<dbReference type="SUPFAM" id="SSF51182">
    <property type="entry name" value="RmlC-like cupins"/>
    <property type="match status" value="1"/>
</dbReference>
<proteinExistence type="predicted"/>
<evidence type="ECO:0000259" key="2">
    <source>
        <dbReference type="PROSITE" id="PS50943"/>
    </source>
</evidence>
<gene>
    <name evidence="3" type="ORF">ACFQHW_04375</name>
</gene>
<keyword evidence="4" id="KW-1185">Reference proteome</keyword>
<organism evidence="3 4">
    <name type="scientific">Lapidilactobacillus achengensis</name>
    <dbReference type="NCBI Taxonomy" id="2486000"/>
    <lineage>
        <taxon>Bacteria</taxon>
        <taxon>Bacillati</taxon>
        <taxon>Bacillota</taxon>
        <taxon>Bacilli</taxon>
        <taxon>Lactobacillales</taxon>
        <taxon>Lactobacillaceae</taxon>
        <taxon>Lapidilactobacillus</taxon>
    </lineage>
</organism>
<dbReference type="PANTHER" id="PTHR46797:SF25">
    <property type="entry name" value="TRANSCRIPTIONAL REGULATOR"/>
    <property type="match status" value="1"/>
</dbReference>
<dbReference type="Gene3D" id="1.10.260.40">
    <property type="entry name" value="lambda repressor-like DNA-binding domains"/>
    <property type="match status" value="1"/>
</dbReference>
<dbReference type="Pfam" id="PF01381">
    <property type="entry name" value="HTH_3"/>
    <property type="match status" value="1"/>
</dbReference>
<reference evidence="4" key="1">
    <citation type="journal article" date="2019" name="Int. J. Syst. Evol. Microbiol.">
        <title>The Global Catalogue of Microorganisms (GCM) 10K type strain sequencing project: providing services to taxonomists for standard genome sequencing and annotation.</title>
        <authorList>
            <consortium name="The Broad Institute Genomics Platform"/>
            <consortium name="The Broad Institute Genome Sequencing Center for Infectious Disease"/>
            <person name="Wu L."/>
            <person name="Ma J."/>
        </authorList>
    </citation>
    <scope>NUCLEOTIDE SEQUENCE [LARGE SCALE GENOMIC DNA]</scope>
    <source>
        <strain evidence="4">CCM 8897</strain>
    </source>
</reference>
<dbReference type="Pfam" id="PF07883">
    <property type="entry name" value="Cupin_2"/>
    <property type="match status" value="1"/>
</dbReference>
<dbReference type="PROSITE" id="PS50943">
    <property type="entry name" value="HTH_CROC1"/>
    <property type="match status" value="1"/>
</dbReference>
<dbReference type="CDD" id="cd02209">
    <property type="entry name" value="cupin_XRE_C"/>
    <property type="match status" value="1"/>
</dbReference>
<dbReference type="InterPro" id="IPR050807">
    <property type="entry name" value="TransReg_Diox_bact_type"/>
</dbReference>
<sequence length="189" mass="21409">MNIGGKLKLLRTQNKMTLKALAEQTGISIGFLSQFERGLTTIDVTHLATIAAIFNVSIQYFFDDDANEAQVIMRGYEPKITKKFNKAIYKTLSPDSSDLAMEPELIELLPRENKELPEPYTHEGEEFIYVLSGVLTLVINDQTFKMYPTDATHFSSQRLHNWGNQTDEIVRLIVVHTGADQETHHPEIG</sequence>
<protein>
    <submittedName>
        <fullName evidence="3">Helix-turn-helix domain-containing protein</fullName>
    </submittedName>
</protein>
<dbReference type="SUPFAM" id="SSF47413">
    <property type="entry name" value="lambda repressor-like DNA-binding domains"/>
    <property type="match status" value="1"/>
</dbReference>
<dbReference type="PANTHER" id="PTHR46797">
    <property type="entry name" value="HTH-TYPE TRANSCRIPTIONAL REGULATOR"/>
    <property type="match status" value="1"/>
</dbReference>
<dbReference type="InterPro" id="IPR014710">
    <property type="entry name" value="RmlC-like_jellyroll"/>
</dbReference>
<accession>A0ABW1UP26</accession>
<dbReference type="EMBL" id="JBHSSM010000014">
    <property type="protein sequence ID" value="MFC6314803.1"/>
    <property type="molecule type" value="Genomic_DNA"/>
</dbReference>
<dbReference type="CDD" id="cd00093">
    <property type="entry name" value="HTH_XRE"/>
    <property type="match status" value="1"/>
</dbReference>
<dbReference type="InterPro" id="IPR011051">
    <property type="entry name" value="RmlC_Cupin_sf"/>
</dbReference>
<evidence type="ECO:0000256" key="1">
    <source>
        <dbReference type="ARBA" id="ARBA00023125"/>
    </source>
</evidence>
<evidence type="ECO:0000313" key="4">
    <source>
        <dbReference type="Proteomes" id="UP001596310"/>
    </source>
</evidence>
<evidence type="ECO:0000313" key="3">
    <source>
        <dbReference type="EMBL" id="MFC6314803.1"/>
    </source>
</evidence>
<name>A0ABW1UP26_9LACO</name>
<dbReference type="Gene3D" id="2.60.120.10">
    <property type="entry name" value="Jelly Rolls"/>
    <property type="match status" value="1"/>
</dbReference>
<feature type="domain" description="HTH cro/C1-type" evidence="2">
    <location>
        <begin position="7"/>
        <end position="61"/>
    </location>
</feature>
<dbReference type="InterPro" id="IPR010982">
    <property type="entry name" value="Lambda_DNA-bd_dom_sf"/>
</dbReference>
<dbReference type="RefSeq" id="WP_125601807.1">
    <property type="nucleotide sequence ID" value="NZ_JBHSSM010000014.1"/>
</dbReference>
<dbReference type="SMART" id="SM00530">
    <property type="entry name" value="HTH_XRE"/>
    <property type="match status" value="1"/>
</dbReference>
<dbReference type="InterPro" id="IPR001387">
    <property type="entry name" value="Cro/C1-type_HTH"/>
</dbReference>